<comment type="similarity">
    <text evidence="2">Belongs to the GerABKC lipoprotein family.</text>
</comment>
<dbReference type="Gene3D" id="3.30.300.210">
    <property type="entry name" value="Nutrient germinant receptor protein C, domain 3"/>
    <property type="match status" value="1"/>
</dbReference>
<dbReference type="InterPro" id="IPR038501">
    <property type="entry name" value="Spore_GerAC_C_sf"/>
</dbReference>
<protein>
    <submittedName>
        <fullName evidence="10">Ger(X)C family spore germination protein</fullName>
    </submittedName>
</protein>
<feature type="domain" description="Spore germination protein N-terminal" evidence="9">
    <location>
        <begin position="25"/>
        <end position="190"/>
    </location>
</feature>
<evidence type="ECO:0000256" key="1">
    <source>
        <dbReference type="ARBA" id="ARBA00004635"/>
    </source>
</evidence>
<feature type="domain" description="Spore germination GerAC-like C-terminal" evidence="8">
    <location>
        <begin position="199"/>
        <end position="357"/>
    </location>
</feature>
<keyword evidence="4" id="KW-0732">Signal</keyword>
<comment type="subcellular location">
    <subcellularLocation>
        <location evidence="1">Membrane</location>
        <topology evidence="1">Lipid-anchor</topology>
    </subcellularLocation>
</comment>
<keyword evidence="7" id="KW-0449">Lipoprotein</keyword>
<evidence type="ECO:0000259" key="9">
    <source>
        <dbReference type="Pfam" id="PF25198"/>
    </source>
</evidence>
<comment type="caution">
    <text evidence="10">The sequence shown here is derived from an EMBL/GenBank/DDBJ whole genome shotgun (WGS) entry which is preliminary data.</text>
</comment>
<dbReference type="Pfam" id="PF25198">
    <property type="entry name" value="Spore_GerAC_N"/>
    <property type="match status" value="1"/>
</dbReference>
<dbReference type="NCBIfam" id="TIGR02887">
    <property type="entry name" value="spore_ger_x_C"/>
    <property type="match status" value="1"/>
</dbReference>
<dbReference type="RefSeq" id="WP_181472950.1">
    <property type="nucleotide sequence ID" value="NZ_JACEFG010000003.1"/>
</dbReference>
<dbReference type="Proteomes" id="UP000571017">
    <property type="component" value="Unassembled WGS sequence"/>
</dbReference>
<proteinExistence type="inferred from homology"/>
<reference evidence="10 11" key="1">
    <citation type="journal article" date="2004" name="Extremophiles">
        <title>Halobacillus locisalis sp. nov., a halophilic bacterium isolated from a marine solar saltern of the Yellow Sea in Korea.</title>
        <authorList>
            <person name="Yoon J.H."/>
            <person name="Kang K.H."/>
            <person name="Oh T.K."/>
            <person name="Park Y.H."/>
        </authorList>
    </citation>
    <scope>NUCLEOTIDE SEQUENCE [LARGE SCALE GENOMIC DNA]</scope>
    <source>
        <strain evidence="10 11">KCTC 3788</strain>
    </source>
</reference>
<dbReference type="PROSITE" id="PS51257">
    <property type="entry name" value="PROKAR_LIPOPROTEIN"/>
    <property type="match status" value="1"/>
</dbReference>
<dbReference type="Pfam" id="PF05504">
    <property type="entry name" value="Spore_GerAC"/>
    <property type="match status" value="1"/>
</dbReference>
<evidence type="ECO:0000256" key="7">
    <source>
        <dbReference type="ARBA" id="ARBA00023288"/>
    </source>
</evidence>
<dbReference type="InterPro" id="IPR046953">
    <property type="entry name" value="Spore_GerAC-like_C"/>
</dbReference>
<keyword evidence="3" id="KW-0309">Germination</keyword>
<keyword evidence="11" id="KW-1185">Reference proteome</keyword>
<gene>
    <name evidence="10" type="ORF">H0266_13435</name>
</gene>
<evidence type="ECO:0000256" key="3">
    <source>
        <dbReference type="ARBA" id="ARBA00022544"/>
    </source>
</evidence>
<keyword evidence="6" id="KW-0564">Palmitate</keyword>
<dbReference type="InterPro" id="IPR008844">
    <property type="entry name" value="Spore_GerAC-like"/>
</dbReference>
<name>A0A838CVC7_9BACI</name>
<evidence type="ECO:0000313" key="10">
    <source>
        <dbReference type="EMBL" id="MBA2175894.1"/>
    </source>
</evidence>
<evidence type="ECO:0000256" key="2">
    <source>
        <dbReference type="ARBA" id="ARBA00007886"/>
    </source>
</evidence>
<organism evidence="10 11">
    <name type="scientific">Halobacillus locisalis</name>
    <dbReference type="NCBI Taxonomy" id="220753"/>
    <lineage>
        <taxon>Bacteria</taxon>
        <taxon>Bacillati</taxon>
        <taxon>Bacillota</taxon>
        <taxon>Bacilli</taxon>
        <taxon>Bacillales</taxon>
        <taxon>Bacillaceae</taxon>
        <taxon>Halobacillus</taxon>
    </lineage>
</organism>
<evidence type="ECO:0000256" key="5">
    <source>
        <dbReference type="ARBA" id="ARBA00023136"/>
    </source>
</evidence>
<evidence type="ECO:0000259" key="8">
    <source>
        <dbReference type="Pfam" id="PF05504"/>
    </source>
</evidence>
<dbReference type="PANTHER" id="PTHR35789:SF1">
    <property type="entry name" value="SPORE GERMINATION PROTEIN B3"/>
    <property type="match status" value="1"/>
</dbReference>
<dbReference type="GO" id="GO:0016020">
    <property type="term" value="C:membrane"/>
    <property type="evidence" value="ECO:0007669"/>
    <property type="project" value="UniProtKB-SubCell"/>
</dbReference>
<dbReference type="GO" id="GO:0009847">
    <property type="term" value="P:spore germination"/>
    <property type="evidence" value="ECO:0007669"/>
    <property type="project" value="InterPro"/>
</dbReference>
<accession>A0A838CVC7</accession>
<keyword evidence="5" id="KW-0472">Membrane</keyword>
<dbReference type="PANTHER" id="PTHR35789">
    <property type="entry name" value="SPORE GERMINATION PROTEIN B3"/>
    <property type="match status" value="1"/>
</dbReference>
<dbReference type="AlphaFoldDB" id="A0A838CVC7"/>
<sequence>MSKHIGWCVPFLLIIMTGCIPTYGVEDNAIIQTAGYDPGEENEIQGTVAIPKFIGGEEKSAIEEQYVTVSASSIKSVEDQVQNRISQPVSIGKLNVTLFNEELAEKDLGQFIDVLSRDPRLSRNMFLAVTKGNTKSIIEGGHKKGETISDQLTGLIQNNMNNDFPSTDMHDFLSSYFAFGKDSFLPYLKLEEDKIVLEEIALFDKSKMVATLSKNEMFVFRILKENFNQAMETLNFKEGTVVLENIGNRVQYRVDHRDALPSFTIQLDLKAVINEIRGIEHTVDKKLITEMESDFETYYQTKATEVISLFQEKGIDPLGLGQFYRSRTRNFKENEWDALYKNIPISVQVSVSINEFGITT</sequence>
<evidence type="ECO:0000313" key="11">
    <source>
        <dbReference type="Proteomes" id="UP000571017"/>
    </source>
</evidence>
<dbReference type="InterPro" id="IPR057336">
    <property type="entry name" value="GerAC_N"/>
</dbReference>
<dbReference type="EMBL" id="JACEFG010000003">
    <property type="protein sequence ID" value="MBA2175894.1"/>
    <property type="molecule type" value="Genomic_DNA"/>
</dbReference>
<evidence type="ECO:0000256" key="4">
    <source>
        <dbReference type="ARBA" id="ARBA00022729"/>
    </source>
</evidence>
<evidence type="ECO:0000256" key="6">
    <source>
        <dbReference type="ARBA" id="ARBA00023139"/>
    </source>
</evidence>